<evidence type="ECO:0000256" key="6">
    <source>
        <dbReference type="ARBA" id="ARBA00023002"/>
    </source>
</evidence>
<keyword evidence="7" id="KW-0503">Monooxygenase</keyword>
<evidence type="ECO:0000256" key="4">
    <source>
        <dbReference type="ARBA" id="ARBA00022827"/>
    </source>
</evidence>
<dbReference type="STRING" id="1424659.SAMN05216368_11317"/>
<name>A0A4R8V660_9MICO</name>
<organism evidence="8 10">
    <name type="scientific">Cryobacterium flavum</name>
    <dbReference type="NCBI Taxonomy" id="1424659"/>
    <lineage>
        <taxon>Bacteria</taxon>
        <taxon>Bacillati</taxon>
        <taxon>Actinomycetota</taxon>
        <taxon>Actinomycetes</taxon>
        <taxon>Micrococcales</taxon>
        <taxon>Microbacteriaceae</taxon>
        <taxon>Cryobacterium</taxon>
    </lineage>
</organism>
<proteinExistence type="inferred from homology"/>
<evidence type="ECO:0000256" key="3">
    <source>
        <dbReference type="ARBA" id="ARBA00022630"/>
    </source>
</evidence>
<evidence type="ECO:0000313" key="11">
    <source>
        <dbReference type="Proteomes" id="UP000298252"/>
    </source>
</evidence>
<keyword evidence="5" id="KW-0521">NADP</keyword>
<dbReference type="GO" id="GO:0050660">
    <property type="term" value="F:flavin adenine dinucleotide binding"/>
    <property type="evidence" value="ECO:0007669"/>
    <property type="project" value="InterPro"/>
</dbReference>
<evidence type="ECO:0000313" key="9">
    <source>
        <dbReference type="EMBL" id="TFB77967.1"/>
    </source>
</evidence>
<dbReference type="SUPFAM" id="SSF51905">
    <property type="entry name" value="FAD/NAD(P)-binding domain"/>
    <property type="match status" value="1"/>
</dbReference>
<evidence type="ECO:0000256" key="2">
    <source>
        <dbReference type="ARBA" id="ARBA00010139"/>
    </source>
</evidence>
<reference evidence="9 11" key="2">
    <citation type="submission" date="2019-03" db="EMBL/GenBank/DDBJ databases">
        <title>Genomics of glacier-inhabiting Cryobacterium strains.</title>
        <authorList>
            <person name="Liu Q."/>
            <person name="Xin Y.-H."/>
        </authorList>
    </citation>
    <scope>NUCLEOTIDE SEQUENCE [LARGE SCALE GENOMIC DNA]</scope>
    <source>
        <strain evidence="9 11">Hh8</strain>
    </source>
</reference>
<evidence type="ECO:0000256" key="7">
    <source>
        <dbReference type="ARBA" id="ARBA00023033"/>
    </source>
</evidence>
<dbReference type="InterPro" id="IPR020946">
    <property type="entry name" value="Flavin_mOase-like"/>
</dbReference>
<dbReference type="EMBL" id="SOFD01000022">
    <property type="protein sequence ID" value="TFB77967.1"/>
    <property type="molecule type" value="Genomic_DNA"/>
</dbReference>
<comment type="cofactor">
    <cofactor evidence="1">
        <name>FAD</name>
        <dbReference type="ChEBI" id="CHEBI:57692"/>
    </cofactor>
</comment>
<dbReference type="PANTHER" id="PTHR43098:SF3">
    <property type="entry name" value="L-ORNITHINE N(5)-MONOOXYGENASE-RELATED"/>
    <property type="match status" value="1"/>
</dbReference>
<evidence type="ECO:0000256" key="1">
    <source>
        <dbReference type="ARBA" id="ARBA00001974"/>
    </source>
</evidence>
<dbReference type="Pfam" id="PF00743">
    <property type="entry name" value="FMO-like"/>
    <property type="match status" value="1"/>
</dbReference>
<dbReference type="Proteomes" id="UP000199639">
    <property type="component" value="Unassembled WGS sequence"/>
</dbReference>
<dbReference type="AlphaFoldDB" id="A0A4R8V660"/>
<dbReference type="GO" id="GO:0050661">
    <property type="term" value="F:NADP binding"/>
    <property type="evidence" value="ECO:0007669"/>
    <property type="project" value="InterPro"/>
</dbReference>
<dbReference type="Proteomes" id="UP000298252">
    <property type="component" value="Unassembled WGS sequence"/>
</dbReference>
<evidence type="ECO:0000313" key="8">
    <source>
        <dbReference type="EMBL" id="SDO23680.1"/>
    </source>
</evidence>
<dbReference type="GO" id="GO:0004499">
    <property type="term" value="F:N,N-dimethylaniline monooxygenase activity"/>
    <property type="evidence" value="ECO:0007669"/>
    <property type="project" value="InterPro"/>
</dbReference>
<dbReference type="Gene3D" id="3.50.50.60">
    <property type="entry name" value="FAD/NAD(P)-binding domain"/>
    <property type="match status" value="2"/>
</dbReference>
<keyword evidence="11" id="KW-1185">Reference proteome</keyword>
<dbReference type="EMBL" id="FNIB01000013">
    <property type="protein sequence ID" value="SDO23680.1"/>
    <property type="molecule type" value="Genomic_DNA"/>
</dbReference>
<evidence type="ECO:0000256" key="5">
    <source>
        <dbReference type="ARBA" id="ARBA00022857"/>
    </source>
</evidence>
<keyword evidence="3" id="KW-0285">Flavoprotein</keyword>
<comment type="similarity">
    <text evidence="2">Belongs to the FAD-binding monooxygenase family.</text>
</comment>
<protein>
    <submittedName>
        <fullName evidence="9">NAD(P)/FAD-dependent oxidoreductase</fullName>
    </submittedName>
    <submittedName>
        <fullName evidence="8">Predicted flavoprotein CzcO associated with the cation diffusion facilitator CzcD</fullName>
    </submittedName>
</protein>
<accession>A0A4R8V660</accession>
<dbReference type="InterPro" id="IPR050775">
    <property type="entry name" value="FAD-binding_Monooxygenases"/>
</dbReference>
<reference evidence="8 10" key="1">
    <citation type="submission" date="2016-10" db="EMBL/GenBank/DDBJ databases">
        <authorList>
            <person name="Varghese N."/>
            <person name="Submissions S."/>
        </authorList>
    </citation>
    <scope>NUCLEOTIDE SEQUENCE [LARGE SCALE GENOMIC DNA]</scope>
    <source>
        <strain evidence="8 10">CGMCC 1.11215</strain>
    </source>
</reference>
<keyword evidence="4" id="KW-0274">FAD</keyword>
<evidence type="ECO:0000313" key="10">
    <source>
        <dbReference type="Proteomes" id="UP000199639"/>
    </source>
</evidence>
<sequence length="560" mass="61774">MPVRLKRKKDNVNTSSNGILDVAIIGAGLTGMYALHKLREEGHAVRVFDRADGVGGTWWWNRYPGARVDSPGAPFYCYTFSEDLVAEWEWLETQPDQPAILSYLNHVADRFDLRRDIQLATSITDAAYEEDSGLWVLATSKGEEVRARYLISAVGTLSDAYKPAFDGLASFRGEVYHTGHWPQDHDVDFTGKRVGIIGTGSSGVQLIPIIAESAAALTVFQRTPQYVLPARNRPLAEELKTLAKENWPELRERAVATGRPLPKAQELAVEASQEERNAVYEQAWLTGGMSLRDCYGDHMSDPEANELVAEFVRKKIREAITDPDVAEQLLPYYIFGAKRLILGTGYYEAFNRDNVSIVDVKKAPIVCITDSGVETSDGFYELDVLILATGYDAITGGLTSLNPRGRDGVRLRDVWSKGVQSYLGLAVSGFPNMFIMHGPQTPAVKYPMHLGAELQGDWIAGIIRHAKNGGFDTVEAQAAMQPAWGKEVAAIADRSLYSKAESWYMGSNIPGKPRQFMVHLDGPGYHRRIHEVAESGYEGFEFSKADVAAESDAYAAAVLS</sequence>
<dbReference type="PANTHER" id="PTHR43098">
    <property type="entry name" value="L-ORNITHINE N(5)-MONOOXYGENASE-RELATED"/>
    <property type="match status" value="1"/>
</dbReference>
<gene>
    <name evidence="9" type="ORF">E3O21_06760</name>
    <name evidence="8" type="ORF">SAMN05216368_11317</name>
</gene>
<dbReference type="InterPro" id="IPR036188">
    <property type="entry name" value="FAD/NAD-bd_sf"/>
</dbReference>
<keyword evidence="6" id="KW-0560">Oxidoreductase</keyword>